<dbReference type="InterPro" id="IPR057744">
    <property type="entry name" value="OTAase-like"/>
</dbReference>
<proteinExistence type="predicted"/>
<feature type="domain" description="Amidohydrolase-related" evidence="2">
    <location>
        <begin position="86"/>
        <end position="432"/>
    </location>
</feature>
<dbReference type="RefSeq" id="WP_184334940.1">
    <property type="nucleotide sequence ID" value="NZ_JACHHZ010000005.1"/>
</dbReference>
<dbReference type="InterPro" id="IPR032466">
    <property type="entry name" value="Metal_Hydrolase"/>
</dbReference>
<dbReference type="Proteomes" id="UP000588068">
    <property type="component" value="Unassembled WGS sequence"/>
</dbReference>
<dbReference type="InterPro" id="IPR051781">
    <property type="entry name" value="Metallo-dep_Hydrolase"/>
</dbReference>
<dbReference type="SUPFAM" id="SSF51338">
    <property type="entry name" value="Composite domain of metallo-dependent hydrolases"/>
    <property type="match status" value="1"/>
</dbReference>
<evidence type="ECO:0000313" key="4">
    <source>
        <dbReference type="Proteomes" id="UP000588068"/>
    </source>
</evidence>
<name>A0A841HQU3_9GAMM</name>
<keyword evidence="3" id="KW-0378">Hydrolase</keyword>
<dbReference type="SUPFAM" id="SSF51556">
    <property type="entry name" value="Metallo-dependent hydrolases"/>
    <property type="match status" value="1"/>
</dbReference>
<dbReference type="Pfam" id="PF01979">
    <property type="entry name" value="Amidohydro_1"/>
    <property type="match status" value="1"/>
</dbReference>
<evidence type="ECO:0000259" key="2">
    <source>
        <dbReference type="Pfam" id="PF01979"/>
    </source>
</evidence>
<dbReference type="InterPro" id="IPR011059">
    <property type="entry name" value="Metal-dep_hydrolase_composite"/>
</dbReference>
<organism evidence="3 4">
    <name type="scientific">Povalibacter uvarum</name>
    <dbReference type="NCBI Taxonomy" id="732238"/>
    <lineage>
        <taxon>Bacteria</taxon>
        <taxon>Pseudomonadati</taxon>
        <taxon>Pseudomonadota</taxon>
        <taxon>Gammaproteobacteria</taxon>
        <taxon>Steroidobacterales</taxon>
        <taxon>Steroidobacteraceae</taxon>
        <taxon>Povalibacter</taxon>
    </lineage>
</organism>
<keyword evidence="4" id="KW-1185">Reference proteome</keyword>
<dbReference type="EMBL" id="JACHHZ010000005">
    <property type="protein sequence ID" value="MBB6095587.1"/>
    <property type="molecule type" value="Genomic_DNA"/>
</dbReference>
<dbReference type="GO" id="GO:0016810">
    <property type="term" value="F:hydrolase activity, acting on carbon-nitrogen (but not peptide) bonds"/>
    <property type="evidence" value="ECO:0007669"/>
    <property type="project" value="InterPro"/>
</dbReference>
<feature type="chain" id="PRO_5032703898" evidence="1">
    <location>
        <begin position="21"/>
        <end position="439"/>
    </location>
</feature>
<evidence type="ECO:0000256" key="1">
    <source>
        <dbReference type="SAM" id="SignalP"/>
    </source>
</evidence>
<dbReference type="PANTHER" id="PTHR43135:SF3">
    <property type="entry name" value="ALPHA-D-RIBOSE 1-METHYLPHOSPHONATE 5-TRIPHOSPHATE DIPHOSPHATASE"/>
    <property type="match status" value="1"/>
</dbReference>
<gene>
    <name evidence="3" type="ORF">HNQ60_004477</name>
</gene>
<dbReference type="CDD" id="cd01299">
    <property type="entry name" value="Met_dep_hydrolase_A"/>
    <property type="match status" value="1"/>
</dbReference>
<dbReference type="PANTHER" id="PTHR43135">
    <property type="entry name" value="ALPHA-D-RIBOSE 1-METHYLPHOSPHONATE 5-TRIPHOSPHATE DIPHOSPHATASE"/>
    <property type="match status" value="1"/>
</dbReference>
<evidence type="ECO:0000313" key="3">
    <source>
        <dbReference type="EMBL" id="MBB6095587.1"/>
    </source>
</evidence>
<accession>A0A841HQU3</accession>
<dbReference type="Gene3D" id="3.20.20.140">
    <property type="entry name" value="Metal-dependent hydrolases"/>
    <property type="match status" value="1"/>
</dbReference>
<dbReference type="InterPro" id="IPR006680">
    <property type="entry name" value="Amidohydro-rel"/>
</dbReference>
<sequence>MNRVLALIFACGLVTSPAWSQADAPPEPPPVTVIHAGVVLADPGDAPLSQRTIVVSAGRITAVEEGYQALSKYGSNATLIDLRDRFVLPGLMDMHKHIAMPLDADARTLSSEARLALMSSSVARKILHAGVTTVRDVGDNTGITFAVRDSINAGVIEGPRVFAAGRIISRTGGHGTVRQSPGELAFVPGGCDGPESCRRVTRENIEAGSDWIKVTVSGSGGEATGQATAEPIMLPEEVNAVTEAARRAQRPVAAHAHSTAAINLALESDARTIEHGAYFDDASARLFRKHGAYLVPTAYVAEFVSKQLEKFSSMPGRMDAEGLKRWTQAAIANPGRAWRAGVAMGIGSDSGSLNDSHATVREMELFVAAGIPAAEAIKAATVNNADILGMSARLGRLRAGYDADLIAVQGSPIEDIGRLRDVSFVMKAGKVVKSAVGGN</sequence>
<protein>
    <submittedName>
        <fullName evidence="3">Imidazolonepropionase-like amidohydrolase</fullName>
    </submittedName>
</protein>
<comment type="caution">
    <text evidence="3">The sequence shown here is derived from an EMBL/GenBank/DDBJ whole genome shotgun (WGS) entry which is preliminary data.</text>
</comment>
<feature type="signal peptide" evidence="1">
    <location>
        <begin position="1"/>
        <end position="20"/>
    </location>
</feature>
<dbReference type="Gene3D" id="2.30.40.10">
    <property type="entry name" value="Urease, subunit C, domain 1"/>
    <property type="match status" value="1"/>
</dbReference>
<dbReference type="AlphaFoldDB" id="A0A841HQU3"/>
<reference evidence="3 4" key="1">
    <citation type="submission" date="2020-08" db="EMBL/GenBank/DDBJ databases">
        <title>Genomic Encyclopedia of Type Strains, Phase IV (KMG-IV): sequencing the most valuable type-strain genomes for metagenomic binning, comparative biology and taxonomic classification.</title>
        <authorList>
            <person name="Goeker M."/>
        </authorList>
    </citation>
    <scope>NUCLEOTIDE SEQUENCE [LARGE SCALE GENOMIC DNA]</scope>
    <source>
        <strain evidence="3 4">DSM 26723</strain>
    </source>
</reference>
<keyword evidence="1" id="KW-0732">Signal</keyword>